<dbReference type="EMBL" id="LWDD02003738">
    <property type="protein sequence ID" value="KAE8236472.1"/>
    <property type="molecule type" value="Genomic_DNA"/>
</dbReference>
<dbReference type="Gene3D" id="3.10.310.10">
    <property type="entry name" value="Diaminopimelate Epimerase, Chain A, domain 1"/>
    <property type="match status" value="1"/>
</dbReference>
<evidence type="ECO:0000313" key="5">
    <source>
        <dbReference type="Proteomes" id="UP000077671"/>
    </source>
</evidence>
<dbReference type="GO" id="GO:0050346">
    <property type="term" value="F:trans-L-3-hydroxyproline dehydratase activity"/>
    <property type="evidence" value="ECO:0007669"/>
    <property type="project" value="UniProtKB-EC"/>
</dbReference>
<dbReference type="AlphaFoldDB" id="A0A8T8SB70"/>
<evidence type="ECO:0000256" key="1">
    <source>
        <dbReference type="ARBA" id="ARBA00001148"/>
    </source>
</evidence>
<dbReference type="InterPro" id="IPR008794">
    <property type="entry name" value="Pro_racemase_fam"/>
</dbReference>
<sequence>MSEKRSHFLEQYDWIRTALMFEPRGHDMMSGSFLYPPTTEDGDASILFVETSGCLPMCGHGTIGTVTMAIENGLIVPREPGRIYLDAPAGRIVAAYEEANGLVSGVRIHNVPSYLAHADVKLDVPELGEIVVDIAYGGNFYAIVEPQKNFGGLETISAADIIRLSPSIRSAADAAATHKRKNGAAKCEG</sequence>
<dbReference type="SUPFAM" id="SSF54506">
    <property type="entry name" value="Diaminopimelate epimerase-like"/>
    <property type="match status" value="1"/>
</dbReference>
<protein>
    <recommendedName>
        <fullName evidence="3">trans-L-3-hydroxyproline dehydratase</fullName>
        <ecNumber evidence="3">4.2.1.77</ecNumber>
    </recommendedName>
</protein>
<comment type="catalytic activity">
    <reaction evidence="1">
        <text>trans-3-hydroxy-L-proline = 1-pyrroline-2-carboxylate + H2O</text>
        <dbReference type="Rhea" id="RHEA:10320"/>
        <dbReference type="ChEBI" id="CHEBI:15377"/>
        <dbReference type="ChEBI" id="CHEBI:39785"/>
        <dbReference type="ChEBI" id="CHEBI:57938"/>
        <dbReference type="EC" id="4.2.1.77"/>
    </reaction>
</comment>
<gene>
    <name evidence="4" type="ORF">A4X03_0g9423</name>
</gene>
<dbReference type="PANTHER" id="PTHR33442">
    <property type="entry name" value="TRANS-3-HYDROXY-L-PROLINE DEHYDRATASE"/>
    <property type="match status" value="1"/>
</dbReference>
<reference evidence="4" key="2">
    <citation type="journal article" date="2019" name="IMA Fungus">
        <title>Genome sequencing and comparison of five Tilletia species to identify candidate genes for the detection of regulated species infecting wheat.</title>
        <authorList>
            <person name="Nguyen H.D.T."/>
            <person name="Sultana T."/>
            <person name="Kesanakurti P."/>
            <person name="Hambleton S."/>
        </authorList>
    </citation>
    <scope>NUCLEOTIDE SEQUENCE</scope>
    <source>
        <strain evidence="4">DAOMC 238032</strain>
    </source>
</reference>
<evidence type="ECO:0000313" key="4">
    <source>
        <dbReference type="EMBL" id="KAE8236472.1"/>
    </source>
</evidence>
<organism evidence="4 5">
    <name type="scientific">Tilletia caries</name>
    <name type="common">wheat bunt fungus</name>
    <dbReference type="NCBI Taxonomy" id="13290"/>
    <lineage>
        <taxon>Eukaryota</taxon>
        <taxon>Fungi</taxon>
        <taxon>Dikarya</taxon>
        <taxon>Basidiomycota</taxon>
        <taxon>Ustilaginomycotina</taxon>
        <taxon>Exobasidiomycetes</taxon>
        <taxon>Tilletiales</taxon>
        <taxon>Tilletiaceae</taxon>
        <taxon>Tilletia</taxon>
    </lineage>
</organism>
<reference evidence="4" key="1">
    <citation type="submission" date="2016-04" db="EMBL/GenBank/DDBJ databases">
        <authorList>
            <person name="Nguyen H.D."/>
            <person name="Kesanakurti P."/>
            <person name="Cullis J."/>
            <person name="Levesque C.A."/>
            <person name="Hambleton S."/>
        </authorList>
    </citation>
    <scope>NUCLEOTIDE SEQUENCE</scope>
    <source>
        <strain evidence="4">DAOMC 238032</strain>
    </source>
</reference>
<name>A0A8T8SB70_9BASI</name>
<evidence type="ECO:0000256" key="3">
    <source>
        <dbReference type="ARBA" id="ARBA00013105"/>
    </source>
</evidence>
<dbReference type="Proteomes" id="UP000077671">
    <property type="component" value="Unassembled WGS sequence"/>
</dbReference>
<accession>A0A8T8SB70</accession>
<dbReference type="PANTHER" id="PTHR33442:SF1">
    <property type="entry name" value="TRANS-3-HYDROXY-L-PROLINE DEHYDRATASE"/>
    <property type="match status" value="1"/>
</dbReference>
<dbReference type="Pfam" id="PF05544">
    <property type="entry name" value="Pro_racemase"/>
    <property type="match status" value="1"/>
</dbReference>
<comment type="caution">
    <text evidence="4">The sequence shown here is derived from an EMBL/GenBank/DDBJ whole genome shotgun (WGS) entry which is preliminary data.</text>
</comment>
<comment type="similarity">
    <text evidence="2">Belongs to the proline racemase family.</text>
</comment>
<proteinExistence type="inferred from homology"/>
<evidence type="ECO:0000256" key="2">
    <source>
        <dbReference type="ARBA" id="ARBA00007529"/>
    </source>
</evidence>
<dbReference type="EC" id="4.2.1.77" evidence="3"/>